<reference evidence="3" key="1">
    <citation type="journal article" date="2019" name="Int. J. Syst. Evol. Microbiol.">
        <title>The Global Catalogue of Microorganisms (GCM) 10K type strain sequencing project: providing services to taxonomists for standard genome sequencing and annotation.</title>
        <authorList>
            <consortium name="The Broad Institute Genomics Platform"/>
            <consortium name="The Broad Institute Genome Sequencing Center for Infectious Disease"/>
            <person name="Wu L."/>
            <person name="Ma J."/>
        </authorList>
    </citation>
    <scope>NUCLEOTIDE SEQUENCE [LARGE SCALE GENOMIC DNA]</scope>
    <source>
        <strain evidence="3">CGMCC 1.15474</strain>
    </source>
</reference>
<dbReference type="Proteomes" id="UP001597318">
    <property type="component" value="Unassembled WGS sequence"/>
</dbReference>
<keyword evidence="1" id="KW-1133">Transmembrane helix</keyword>
<gene>
    <name evidence="2" type="ORF">ACFSKK_01805</name>
</gene>
<feature type="transmembrane region" description="Helical" evidence="1">
    <location>
        <begin position="26"/>
        <end position="44"/>
    </location>
</feature>
<dbReference type="EMBL" id="JBHUIK010000001">
    <property type="protein sequence ID" value="MFD2212440.1"/>
    <property type="molecule type" value="Genomic_DNA"/>
</dbReference>
<accession>A0ABW5BUC9</accession>
<sequence>MQQYTGFFILLALILIIVIFNRSFRWWIKTTIITYYFVLSSIFISTKNKIDKQFENILPVPDEYWDKNSELVSTIAGFLFWPLALILIFIYFKWFTKVNTRIAKVLVFTSIIPAAAIFLFFVFLFDFSYGYRP</sequence>
<name>A0ABW5BUC9_9BACI</name>
<keyword evidence="1" id="KW-0472">Membrane</keyword>
<evidence type="ECO:0000313" key="3">
    <source>
        <dbReference type="Proteomes" id="UP001597318"/>
    </source>
</evidence>
<proteinExistence type="predicted"/>
<feature type="transmembrane region" description="Helical" evidence="1">
    <location>
        <begin position="6"/>
        <end position="21"/>
    </location>
</feature>
<comment type="caution">
    <text evidence="2">The sequence shown here is derived from an EMBL/GenBank/DDBJ whole genome shotgun (WGS) entry which is preliminary data.</text>
</comment>
<dbReference type="RefSeq" id="WP_247342443.1">
    <property type="nucleotide sequence ID" value="NZ_CP095550.1"/>
</dbReference>
<protein>
    <submittedName>
        <fullName evidence="2">Uncharacterized protein</fullName>
    </submittedName>
</protein>
<keyword evidence="1" id="KW-0812">Transmembrane</keyword>
<organism evidence="2 3">
    <name type="scientific">Metabacillus endolithicus</name>
    <dbReference type="NCBI Taxonomy" id="1535204"/>
    <lineage>
        <taxon>Bacteria</taxon>
        <taxon>Bacillati</taxon>
        <taxon>Bacillota</taxon>
        <taxon>Bacilli</taxon>
        <taxon>Bacillales</taxon>
        <taxon>Bacillaceae</taxon>
        <taxon>Metabacillus</taxon>
    </lineage>
</organism>
<evidence type="ECO:0000313" key="2">
    <source>
        <dbReference type="EMBL" id="MFD2212440.1"/>
    </source>
</evidence>
<evidence type="ECO:0000256" key="1">
    <source>
        <dbReference type="SAM" id="Phobius"/>
    </source>
</evidence>
<feature type="transmembrane region" description="Helical" evidence="1">
    <location>
        <begin position="71"/>
        <end position="92"/>
    </location>
</feature>
<keyword evidence="3" id="KW-1185">Reference proteome</keyword>
<feature type="transmembrane region" description="Helical" evidence="1">
    <location>
        <begin position="104"/>
        <end position="125"/>
    </location>
</feature>